<gene>
    <name evidence="3" type="ORF">BBOU_0361</name>
</gene>
<name>A0A086ZNY1_9BIFI</name>
<feature type="region of interest" description="Disordered" evidence="1">
    <location>
        <begin position="282"/>
        <end position="324"/>
    </location>
</feature>
<feature type="region of interest" description="Disordered" evidence="1">
    <location>
        <begin position="1"/>
        <end position="37"/>
    </location>
</feature>
<evidence type="ECO:0000313" key="3">
    <source>
        <dbReference type="EMBL" id="KFI48231.1"/>
    </source>
</evidence>
<dbReference type="Proteomes" id="UP000029093">
    <property type="component" value="Unassembled WGS sequence"/>
</dbReference>
<evidence type="ECO:0000313" key="4">
    <source>
        <dbReference type="Proteomes" id="UP000029093"/>
    </source>
</evidence>
<reference evidence="3 4" key="1">
    <citation type="submission" date="2014-03" db="EMBL/GenBank/DDBJ databases">
        <title>Genomics of Bifidobacteria.</title>
        <authorList>
            <person name="Ventura M."/>
            <person name="Milani C."/>
            <person name="Lugli G.A."/>
        </authorList>
    </citation>
    <scope>NUCLEOTIDE SEQUENCE [LARGE SCALE GENOMIC DNA]</scope>
    <source>
        <strain evidence="3 4">LMG 10736</strain>
    </source>
</reference>
<feature type="compositionally biased region" description="Low complexity" evidence="1">
    <location>
        <begin position="287"/>
        <end position="310"/>
    </location>
</feature>
<sequence length="477" mass="52356">MDGWRSHLDAPNGEDDTAPTPVDMDSSSYHDSAFPFEESSADTSADQELDIFSKKTSPFAALQPSSCIVAVVVIIVALIAASLILPRVKAPRELVASYVRAVANGDFEHATQLANPNVPQSARALFAHGVLDANHRITSYDIDFKHESFSPLQYSVHMFYTLGNKQGEQYRGSSILRLHMKPNGSWAFDDSLLNVMKLPRSERFTVNGVPVSDTGFNLNSICPTSKKYCKSKLMLDIDNDDFYVPAYPGIYAVSTPLPADNPKLFTVVQRHFFIPYGSSNTRVPETSGTDGDNAAGSADGSGNTDGSDATSTDDTESDRYRYGETRSDDGTWVAVVNASLSYSFSIDYDFTDQAKTSMLRQLDVHTRSCVSKLNARDLSDNTCTFISKYLDPQVYSAWTVTYTPGKLSSDSLYISECKPQNNGTIVCDVFDGVHGKLTLNRTTSGGNSYRSQLSFWHSTDNTMVVDKDCVTPVFATH</sequence>
<evidence type="ECO:0000256" key="2">
    <source>
        <dbReference type="SAM" id="Phobius"/>
    </source>
</evidence>
<dbReference type="GeneID" id="303203555"/>
<keyword evidence="2" id="KW-0472">Membrane</keyword>
<organism evidence="3 4">
    <name type="scientific">Bifidobacterium boum</name>
    <dbReference type="NCBI Taxonomy" id="78343"/>
    <lineage>
        <taxon>Bacteria</taxon>
        <taxon>Bacillati</taxon>
        <taxon>Actinomycetota</taxon>
        <taxon>Actinomycetes</taxon>
        <taxon>Bifidobacteriales</taxon>
        <taxon>Bifidobacteriaceae</taxon>
        <taxon>Bifidobacterium</taxon>
    </lineage>
</organism>
<dbReference type="RefSeq" id="WP_026502499.1">
    <property type="nucleotide sequence ID" value="NZ_JGYQ01000007.1"/>
</dbReference>
<keyword evidence="4" id="KW-1185">Reference proteome</keyword>
<accession>A0A086ZNY1</accession>
<comment type="caution">
    <text evidence="3">The sequence shown here is derived from an EMBL/GenBank/DDBJ whole genome shotgun (WGS) entry which is preliminary data.</text>
</comment>
<keyword evidence="2" id="KW-0812">Transmembrane</keyword>
<proteinExistence type="predicted"/>
<feature type="transmembrane region" description="Helical" evidence="2">
    <location>
        <begin position="62"/>
        <end position="85"/>
    </location>
</feature>
<dbReference type="EMBL" id="JGYQ01000007">
    <property type="protein sequence ID" value="KFI48231.1"/>
    <property type="molecule type" value="Genomic_DNA"/>
</dbReference>
<dbReference type="OrthoDB" id="9963879at2"/>
<keyword evidence="2" id="KW-1133">Transmembrane helix</keyword>
<dbReference type="AlphaFoldDB" id="A0A086ZNY1"/>
<evidence type="ECO:0000256" key="1">
    <source>
        <dbReference type="SAM" id="MobiDB-lite"/>
    </source>
</evidence>
<protein>
    <submittedName>
        <fullName evidence="3">Uncharacterized protein</fullName>
    </submittedName>
</protein>